<feature type="compositionally biased region" description="Low complexity" evidence="1">
    <location>
        <begin position="1"/>
        <end position="15"/>
    </location>
</feature>
<gene>
    <name evidence="2" type="ORF">E1298_44310</name>
</gene>
<feature type="region of interest" description="Disordered" evidence="1">
    <location>
        <begin position="1"/>
        <end position="24"/>
    </location>
</feature>
<organism evidence="2 3">
    <name type="scientific">Actinomadura rubrisoli</name>
    <dbReference type="NCBI Taxonomy" id="2530368"/>
    <lineage>
        <taxon>Bacteria</taxon>
        <taxon>Bacillati</taxon>
        <taxon>Actinomycetota</taxon>
        <taxon>Actinomycetes</taxon>
        <taxon>Streptosporangiales</taxon>
        <taxon>Thermomonosporaceae</taxon>
        <taxon>Actinomadura</taxon>
    </lineage>
</organism>
<evidence type="ECO:0000313" key="2">
    <source>
        <dbReference type="EMBL" id="TDD62805.1"/>
    </source>
</evidence>
<dbReference type="OrthoDB" id="3483454at2"/>
<name>A0A4R4ZV89_9ACTN</name>
<evidence type="ECO:0000256" key="1">
    <source>
        <dbReference type="SAM" id="MobiDB-lite"/>
    </source>
</evidence>
<sequence>MTVSASNSPGNSPGPDLGRPSPWVLPEDGIVDPIAVEIAATGARRVALTRTERLLAAARILAAGHPCTEISRRLHVSGHTARTLAAQLRDLGPVPDVWAPANPGAA</sequence>
<comment type="caution">
    <text evidence="2">The sequence shown here is derived from an EMBL/GenBank/DDBJ whole genome shotgun (WGS) entry which is preliminary data.</text>
</comment>
<protein>
    <submittedName>
        <fullName evidence="2">Uncharacterized protein</fullName>
    </submittedName>
</protein>
<dbReference type="RefSeq" id="WP_131903371.1">
    <property type="nucleotide sequence ID" value="NZ_SMKU01000516.1"/>
</dbReference>
<evidence type="ECO:0000313" key="3">
    <source>
        <dbReference type="Proteomes" id="UP000294513"/>
    </source>
</evidence>
<dbReference type="AlphaFoldDB" id="A0A4R4ZV89"/>
<dbReference type="Proteomes" id="UP000294513">
    <property type="component" value="Unassembled WGS sequence"/>
</dbReference>
<accession>A0A4R4ZV89</accession>
<reference evidence="2 3" key="1">
    <citation type="submission" date="2019-03" db="EMBL/GenBank/DDBJ databases">
        <title>Draft genome sequences of novel Actinobacteria.</title>
        <authorList>
            <person name="Sahin N."/>
            <person name="Ay H."/>
            <person name="Saygin H."/>
        </authorList>
    </citation>
    <scope>NUCLEOTIDE SEQUENCE [LARGE SCALE GENOMIC DNA]</scope>
    <source>
        <strain evidence="2 3">H3C3</strain>
    </source>
</reference>
<dbReference type="EMBL" id="SMKU01000516">
    <property type="protein sequence ID" value="TDD62805.1"/>
    <property type="molecule type" value="Genomic_DNA"/>
</dbReference>
<proteinExistence type="predicted"/>
<keyword evidence="3" id="KW-1185">Reference proteome</keyword>